<keyword evidence="8 12" id="KW-0333">Golgi apparatus</keyword>
<dbReference type="InterPro" id="IPR011012">
    <property type="entry name" value="Longin-like_dom_sf"/>
</dbReference>
<dbReference type="GO" id="GO:0006890">
    <property type="term" value="P:retrograde vesicle-mediated transport, Golgi to endoplasmic reticulum"/>
    <property type="evidence" value="ECO:0007669"/>
    <property type="project" value="UniProtKB-UniRule"/>
</dbReference>
<keyword evidence="15" id="KW-1185">Reference proteome</keyword>
<evidence type="ECO:0000256" key="10">
    <source>
        <dbReference type="ARBA" id="ARBA00023329"/>
    </source>
</evidence>
<comment type="subunit">
    <text evidence="3 12">Oligomeric complex that consists of at least the alpha, beta, beta', gamma, delta, epsilon and zeta subunits.</text>
</comment>
<dbReference type="AlphaFoldDB" id="A0A2V0P2E3"/>
<keyword evidence="6 12" id="KW-0931">ER-Golgi transport</keyword>
<dbReference type="STRING" id="307507.A0A2V0P2E3"/>
<organism evidence="14 15">
    <name type="scientific">Raphidocelis subcapitata</name>
    <dbReference type="NCBI Taxonomy" id="307507"/>
    <lineage>
        <taxon>Eukaryota</taxon>
        <taxon>Viridiplantae</taxon>
        <taxon>Chlorophyta</taxon>
        <taxon>core chlorophytes</taxon>
        <taxon>Chlorophyceae</taxon>
        <taxon>CS clade</taxon>
        <taxon>Sphaeropleales</taxon>
        <taxon>Selenastraceae</taxon>
        <taxon>Raphidocelis</taxon>
    </lineage>
</organism>
<evidence type="ECO:0000256" key="8">
    <source>
        <dbReference type="ARBA" id="ARBA00023034"/>
    </source>
</evidence>
<dbReference type="PANTHER" id="PTHR11043">
    <property type="entry name" value="ZETA-COAT PROTEIN"/>
    <property type="match status" value="1"/>
</dbReference>
<dbReference type="GO" id="GO:0000139">
    <property type="term" value="C:Golgi membrane"/>
    <property type="evidence" value="ECO:0007669"/>
    <property type="project" value="UniProtKB-SubCell"/>
</dbReference>
<comment type="caution">
    <text evidence="14">The sequence shown here is derived from an EMBL/GenBank/DDBJ whole genome shotgun (WGS) entry which is preliminary data.</text>
</comment>
<evidence type="ECO:0000256" key="5">
    <source>
        <dbReference type="ARBA" id="ARBA00022490"/>
    </source>
</evidence>
<evidence type="ECO:0000313" key="15">
    <source>
        <dbReference type="Proteomes" id="UP000247498"/>
    </source>
</evidence>
<keyword evidence="7 12" id="KW-0653">Protein transport</keyword>
<comment type="subcellular location">
    <subcellularLocation>
        <location evidence="12">Cytoplasm</location>
    </subcellularLocation>
    <subcellularLocation>
        <location evidence="1 12">Golgi apparatus membrane</location>
        <topology evidence="1 12">Peripheral membrane protein</topology>
        <orientation evidence="1 12">Cytoplasmic side</orientation>
    </subcellularLocation>
    <subcellularLocation>
        <location evidence="12">Cytoplasmic vesicle</location>
        <location evidence="12">COPI-coated vesicle membrane</location>
        <topology evidence="12">Peripheral membrane protein</topology>
        <orientation evidence="12">Cytoplasmic side</orientation>
    </subcellularLocation>
</comment>
<dbReference type="InterPro" id="IPR022775">
    <property type="entry name" value="AP_mu_sigma_su"/>
</dbReference>
<dbReference type="SUPFAM" id="SSF64356">
    <property type="entry name" value="SNARE-like"/>
    <property type="match status" value="1"/>
</dbReference>
<dbReference type="PANTHER" id="PTHR11043:SF0">
    <property type="entry name" value="COATOMER SUBUNIT ZETA"/>
    <property type="match status" value="1"/>
</dbReference>
<sequence>MALDPTCPKVKNLLLLDSEGKRIAVKYYSPEWSTVNSQANYEKSVWGKTSRTNARGEAEIVMFDDVLVVYKCLGDLMFYVTGGQDENELILYAVLQAFYESVSILLRQQVDKKTVLENLDLVLLAVDEIIDRGLVLETEPQVVASRVSMRGADGDVPVVEQTFSQAFASAREQIARSLLK</sequence>
<evidence type="ECO:0000256" key="2">
    <source>
        <dbReference type="ARBA" id="ARBA00006972"/>
    </source>
</evidence>
<dbReference type="EMBL" id="BDRX01000024">
    <property type="protein sequence ID" value="GBF91367.1"/>
    <property type="molecule type" value="Genomic_DNA"/>
</dbReference>
<dbReference type="FunFam" id="3.30.450.60:FF:000014">
    <property type="entry name" value="Coatomer subunit zeta-2"/>
    <property type="match status" value="1"/>
</dbReference>
<dbReference type="Proteomes" id="UP000247498">
    <property type="component" value="Unassembled WGS sequence"/>
</dbReference>
<dbReference type="Pfam" id="PF01217">
    <property type="entry name" value="Clat_adaptor_s"/>
    <property type="match status" value="1"/>
</dbReference>
<dbReference type="GO" id="GO:0006886">
    <property type="term" value="P:intracellular protein transport"/>
    <property type="evidence" value="ECO:0007669"/>
    <property type="project" value="TreeGrafter"/>
</dbReference>
<protein>
    <recommendedName>
        <fullName evidence="12">Coatomer subunit zeta</fullName>
    </recommendedName>
</protein>
<dbReference type="InParanoid" id="A0A2V0P2E3"/>
<dbReference type="GO" id="GO:0030126">
    <property type="term" value="C:COPI vesicle coat"/>
    <property type="evidence" value="ECO:0007669"/>
    <property type="project" value="UniProtKB-UniRule"/>
</dbReference>
<dbReference type="Gene3D" id="3.30.450.60">
    <property type="match status" value="1"/>
</dbReference>
<name>A0A2V0P2E3_9CHLO</name>
<evidence type="ECO:0000256" key="3">
    <source>
        <dbReference type="ARBA" id="ARBA00011775"/>
    </source>
</evidence>
<dbReference type="CDD" id="cd14829">
    <property type="entry name" value="Zeta-COP"/>
    <property type="match status" value="1"/>
</dbReference>
<evidence type="ECO:0000256" key="4">
    <source>
        <dbReference type="ARBA" id="ARBA00022448"/>
    </source>
</evidence>
<evidence type="ECO:0000259" key="13">
    <source>
        <dbReference type="Pfam" id="PF01217"/>
    </source>
</evidence>
<proteinExistence type="inferred from homology"/>
<comment type="similarity">
    <text evidence="2 12">Belongs to the adaptor complexes small subunit family.</text>
</comment>
<evidence type="ECO:0000256" key="1">
    <source>
        <dbReference type="ARBA" id="ARBA00004255"/>
    </source>
</evidence>
<keyword evidence="5 12" id="KW-0963">Cytoplasm</keyword>
<evidence type="ECO:0000256" key="7">
    <source>
        <dbReference type="ARBA" id="ARBA00022927"/>
    </source>
</evidence>
<evidence type="ECO:0000256" key="12">
    <source>
        <dbReference type="RuleBase" id="RU366053"/>
    </source>
</evidence>
<comment type="function">
    <text evidence="11">The coatomer is a cytosolic protein complex that binds to dilysine motifs and reversibly associates with Golgi non-clathrin-coated vesicles, which further mediate biosynthetic protein transport from the ER, via the Golgi up to the trans Golgi network. Coatomer complex is required for budding from Golgi membranes, and is essential for the retrograde Golgi-to-ER transport of dilysine-tagged proteins. The zeta subunit may be involved in regulating the coat assembly and, hence, the rate of biosynthetic protein transport due to its association-dissociation properties with the coatomer complex.</text>
</comment>
<reference evidence="14 15" key="1">
    <citation type="journal article" date="2018" name="Sci. Rep.">
        <title>Raphidocelis subcapitata (=Pseudokirchneriella subcapitata) provides an insight into genome evolution and environmental adaptations in the Sphaeropleales.</title>
        <authorList>
            <person name="Suzuki S."/>
            <person name="Yamaguchi H."/>
            <person name="Nakajima N."/>
            <person name="Kawachi M."/>
        </authorList>
    </citation>
    <scope>NUCLEOTIDE SEQUENCE [LARGE SCALE GENOMIC DNA]</scope>
    <source>
        <strain evidence="14 15">NIES-35</strain>
    </source>
</reference>
<feature type="domain" description="AP complex mu/sigma subunit" evidence="13">
    <location>
        <begin position="10"/>
        <end position="151"/>
    </location>
</feature>
<keyword evidence="10 12" id="KW-0968">Cytoplasmic vesicle</keyword>
<dbReference type="GO" id="GO:0006891">
    <property type="term" value="P:intra-Golgi vesicle-mediated transport"/>
    <property type="evidence" value="ECO:0007669"/>
    <property type="project" value="TreeGrafter"/>
</dbReference>
<evidence type="ECO:0000256" key="9">
    <source>
        <dbReference type="ARBA" id="ARBA00023136"/>
    </source>
</evidence>
<keyword evidence="4 12" id="KW-0813">Transport</keyword>
<dbReference type="InterPro" id="IPR039652">
    <property type="entry name" value="Coatomer_zeta"/>
</dbReference>
<evidence type="ECO:0000313" key="14">
    <source>
        <dbReference type="EMBL" id="GBF91367.1"/>
    </source>
</evidence>
<gene>
    <name evidence="14" type="ORF">Rsub_04107</name>
</gene>
<evidence type="ECO:0000256" key="11">
    <source>
        <dbReference type="ARBA" id="ARBA00045555"/>
    </source>
</evidence>
<evidence type="ECO:0000256" key="6">
    <source>
        <dbReference type="ARBA" id="ARBA00022892"/>
    </source>
</evidence>
<keyword evidence="9 12" id="KW-0472">Membrane</keyword>
<accession>A0A2V0P2E3</accession>
<dbReference type="OrthoDB" id="10249988at2759"/>
<dbReference type="FunCoup" id="A0A2V0P2E3">
    <property type="interactions" value="1759"/>
</dbReference>